<accession>A0A453QI27</accession>
<protein>
    <recommendedName>
        <fullName evidence="1">MULE transposase domain-containing protein</fullName>
    </recommendedName>
</protein>
<dbReference type="PANTHER" id="PTHR31973">
    <property type="entry name" value="POLYPROTEIN, PUTATIVE-RELATED"/>
    <property type="match status" value="1"/>
</dbReference>
<evidence type="ECO:0000259" key="1">
    <source>
        <dbReference type="Pfam" id="PF10551"/>
    </source>
</evidence>
<proteinExistence type="predicted"/>
<organism evidence="2 3">
    <name type="scientific">Aegilops tauschii subsp. strangulata</name>
    <name type="common">Goatgrass</name>
    <dbReference type="NCBI Taxonomy" id="200361"/>
    <lineage>
        <taxon>Eukaryota</taxon>
        <taxon>Viridiplantae</taxon>
        <taxon>Streptophyta</taxon>
        <taxon>Embryophyta</taxon>
        <taxon>Tracheophyta</taxon>
        <taxon>Spermatophyta</taxon>
        <taxon>Magnoliopsida</taxon>
        <taxon>Liliopsida</taxon>
        <taxon>Poales</taxon>
        <taxon>Poaceae</taxon>
        <taxon>BOP clade</taxon>
        <taxon>Pooideae</taxon>
        <taxon>Triticodae</taxon>
        <taxon>Triticeae</taxon>
        <taxon>Triticinae</taxon>
        <taxon>Aegilops</taxon>
    </lineage>
</organism>
<dbReference type="STRING" id="200361.A0A453QI27"/>
<dbReference type="EnsemblPlants" id="AET7Gv20133200.1">
    <property type="protein sequence ID" value="AET7Gv20133200.1"/>
    <property type="gene ID" value="AET7Gv20133200"/>
</dbReference>
<dbReference type="PANTHER" id="PTHR31973:SF191">
    <property type="entry name" value="OS05G0489400 PROTEIN"/>
    <property type="match status" value="1"/>
</dbReference>
<evidence type="ECO:0000313" key="2">
    <source>
        <dbReference type="EnsemblPlants" id="AET7Gv20133200.1"/>
    </source>
</evidence>
<dbReference type="AlphaFoldDB" id="A0A453QI27"/>
<reference evidence="2" key="3">
    <citation type="journal article" date="2017" name="Nature">
        <title>Genome sequence of the progenitor of the wheat D genome Aegilops tauschii.</title>
        <authorList>
            <person name="Luo M.C."/>
            <person name="Gu Y.Q."/>
            <person name="Puiu D."/>
            <person name="Wang H."/>
            <person name="Twardziok S.O."/>
            <person name="Deal K.R."/>
            <person name="Huo N."/>
            <person name="Zhu T."/>
            <person name="Wang L."/>
            <person name="Wang Y."/>
            <person name="McGuire P.E."/>
            <person name="Liu S."/>
            <person name="Long H."/>
            <person name="Ramasamy R.K."/>
            <person name="Rodriguez J.C."/>
            <person name="Van S.L."/>
            <person name="Yuan L."/>
            <person name="Wang Z."/>
            <person name="Xia Z."/>
            <person name="Xiao L."/>
            <person name="Anderson O.D."/>
            <person name="Ouyang S."/>
            <person name="Liang Y."/>
            <person name="Zimin A.V."/>
            <person name="Pertea G."/>
            <person name="Qi P."/>
            <person name="Bennetzen J.L."/>
            <person name="Dai X."/>
            <person name="Dawson M.W."/>
            <person name="Muller H.G."/>
            <person name="Kugler K."/>
            <person name="Rivarola-Duarte L."/>
            <person name="Spannagl M."/>
            <person name="Mayer K.F.X."/>
            <person name="Lu F.H."/>
            <person name="Bevan M.W."/>
            <person name="Leroy P."/>
            <person name="Li P."/>
            <person name="You F.M."/>
            <person name="Sun Q."/>
            <person name="Liu Z."/>
            <person name="Lyons E."/>
            <person name="Wicker T."/>
            <person name="Salzberg S.L."/>
            <person name="Devos K.M."/>
            <person name="Dvorak J."/>
        </authorList>
    </citation>
    <scope>NUCLEOTIDE SEQUENCE [LARGE SCALE GENOMIC DNA]</scope>
    <source>
        <strain evidence="2">cv. AL8/78</strain>
    </source>
</reference>
<dbReference type="Proteomes" id="UP000015105">
    <property type="component" value="Chromosome 7D"/>
</dbReference>
<dbReference type="Pfam" id="PF10551">
    <property type="entry name" value="MULE"/>
    <property type="match status" value="1"/>
</dbReference>
<reference evidence="2" key="4">
    <citation type="submission" date="2019-03" db="UniProtKB">
        <authorList>
            <consortium name="EnsemblPlants"/>
        </authorList>
    </citation>
    <scope>IDENTIFICATION</scope>
</reference>
<name>A0A453QI27_AEGTS</name>
<reference evidence="2" key="5">
    <citation type="journal article" date="2021" name="G3 (Bethesda)">
        <title>Aegilops tauschii genome assembly Aet v5.0 features greater sequence contiguity and improved annotation.</title>
        <authorList>
            <person name="Wang L."/>
            <person name="Zhu T."/>
            <person name="Rodriguez J.C."/>
            <person name="Deal K.R."/>
            <person name="Dubcovsky J."/>
            <person name="McGuire P.E."/>
            <person name="Lux T."/>
            <person name="Spannagl M."/>
            <person name="Mayer K.F.X."/>
            <person name="Baldrich P."/>
            <person name="Meyers B.C."/>
            <person name="Huo N."/>
            <person name="Gu Y.Q."/>
            <person name="Zhou H."/>
            <person name="Devos K.M."/>
            <person name="Bennetzen J.L."/>
            <person name="Unver T."/>
            <person name="Budak H."/>
            <person name="Gulick P.J."/>
            <person name="Galiba G."/>
            <person name="Kalapos B."/>
            <person name="Nelson D.R."/>
            <person name="Li P."/>
            <person name="You F.M."/>
            <person name="Luo M.C."/>
            <person name="Dvorak J."/>
        </authorList>
    </citation>
    <scope>NUCLEOTIDE SEQUENCE [LARGE SCALE GENOMIC DNA]</scope>
    <source>
        <strain evidence="2">cv. AL8/78</strain>
    </source>
</reference>
<dbReference type="Gramene" id="AET7Gv20133200.1">
    <property type="protein sequence ID" value="AET7Gv20133200.1"/>
    <property type="gene ID" value="AET7Gv20133200"/>
</dbReference>
<reference evidence="3" key="1">
    <citation type="journal article" date="2014" name="Science">
        <title>Ancient hybridizations among the ancestral genomes of bread wheat.</title>
        <authorList>
            <consortium name="International Wheat Genome Sequencing Consortium,"/>
            <person name="Marcussen T."/>
            <person name="Sandve S.R."/>
            <person name="Heier L."/>
            <person name="Spannagl M."/>
            <person name="Pfeifer M."/>
            <person name="Jakobsen K.S."/>
            <person name="Wulff B.B."/>
            <person name="Steuernagel B."/>
            <person name="Mayer K.F."/>
            <person name="Olsen O.A."/>
        </authorList>
    </citation>
    <scope>NUCLEOTIDE SEQUENCE [LARGE SCALE GENOMIC DNA]</scope>
    <source>
        <strain evidence="3">cv. AL8/78</strain>
    </source>
</reference>
<sequence>MRRCLLCTKEVFDNKAKRTKDHFSTLYWSYDASKRGFLKACRPIIFLDGCHIKTRYKGNLLIAVGIDPNDCIFPIAFGLCEVESTHSWEWFLTS</sequence>
<dbReference type="InterPro" id="IPR018289">
    <property type="entry name" value="MULE_transposase_dom"/>
</dbReference>
<reference evidence="3" key="2">
    <citation type="journal article" date="2017" name="Nat. Plants">
        <title>The Aegilops tauschii genome reveals multiple impacts of transposons.</title>
        <authorList>
            <person name="Zhao G."/>
            <person name="Zou C."/>
            <person name="Li K."/>
            <person name="Wang K."/>
            <person name="Li T."/>
            <person name="Gao L."/>
            <person name="Zhang X."/>
            <person name="Wang H."/>
            <person name="Yang Z."/>
            <person name="Liu X."/>
            <person name="Jiang W."/>
            <person name="Mao L."/>
            <person name="Kong X."/>
            <person name="Jiao Y."/>
            <person name="Jia J."/>
        </authorList>
    </citation>
    <scope>NUCLEOTIDE SEQUENCE [LARGE SCALE GENOMIC DNA]</scope>
    <source>
        <strain evidence="3">cv. AL8/78</strain>
    </source>
</reference>
<keyword evidence="3" id="KW-1185">Reference proteome</keyword>
<feature type="domain" description="MULE transposase" evidence="1">
    <location>
        <begin position="45"/>
        <end position="93"/>
    </location>
</feature>
<evidence type="ECO:0000313" key="3">
    <source>
        <dbReference type="Proteomes" id="UP000015105"/>
    </source>
</evidence>